<sequence>MLSALQINILKECYENRGKINRRIFLRLYKDKKTKTTPVKIITQSLERLIRRGYIIGYCVHKSDKCFISDIKITALGKHTYEDWWEKRQAKLPF</sequence>
<dbReference type="EMBL" id="LBTN01000012">
    <property type="protein sequence ID" value="KKQ40830.1"/>
    <property type="molecule type" value="Genomic_DNA"/>
</dbReference>
<dbReference type="Proteomes" id="UP000034333">
    <property type="component" value="Unassembled WGS sequence"/>
</dbReference>
<dbReference type="STRING" id="1619036.US58_C0012G0039"/>
<comment type="caution">
    <text evidence="1">The sequence shown here is derived from an EMBL/GenBank/DDBJ whole genome shotgun (WGS) entry which is preliminary data.</text>
</comment>
<gene>
    <name evidence="1" type="ORF">US58_C0012G0039</name>
</gene>
<dbReference type="AlphaFoldDB" id="A0A0G0HQD0"/>
<evidence type="ECO:0000313" key="1">
    <source>
        <dbReference type="EMBL" id="KKQ40830.1"/>
    </source>
</evidence>
<proteinExistence type="predicted"/>
<reference evidence="1 2" key="1">
    <citation type="journal article" date="2015" name="Nature">
        <title>rRNA introns, odd ribosomes, and small enigmatic genomes across a large radiation of phyla.</title>
        <authorList>
            <person name="Brown C.T."/>
            <person name="Hug L.A."/>
            <person name="Thomas B.C."/>
            <person name="Sharon I."/>
            <person name="Castelle C.J."/>
            <person name="Singh A."/>
            <person name="Wilkins M.J."/>
            <person name="Williams K.H."/>
            <person name="Banfield J.F."/>
        </authorList>
    </citation>
    <scope>NUCLEOTIDE SEQUENCE [LARGE SCALE GENOMIC DNA]</scope>
</reference>
<name>A0A0G0HQD0_9BACT</name>
<protein>
    <submittedName>
        <fullName evidence="1">Uncharacterized protein</fullName>
    </submittedName>
</protein>
<evidence type="ECO:0000313" key="2">
    <source>
        <dbReference type="Proteomes" id="UP000034333"/>
    </source>
</evidence>
<accession>A0A0G0HQD0</accession>
<organism evidence="1 2">
    <name type="scientific">Candidatus Magasanikbacteria bacterium GW2011_GWA2_37_8</name>
    <dbReference type="NCBI Taxonomy" id="1619036"/>
    <lineage>
        <taxon>Bacteria</taxon>
        <taxon>Candidatus Magasanikiibacteriota</taxon>
    </lineage>
</organism>